<evidence type="ECO:0000313" key="2">
    <source>
        <dbReference type="Proteomes" id="UP000295361"/>
    </source>
</evidence>
<sequence>MTAWQDRTIEQRNLLNPAFCAVAVWHLARGYTTEATTLGTGQVALPFELAFVGASLVLRGQTREQLPRTITSSLATWVHDHPLERSAVAKGVVVLRQTVREALLFGAQHQLLALDGRWIAAGESHAKKIKTYLGASSTEVRDCMRQAVFVGRWLCKAGAPPTVLALLGVQA</sequence>
<keyword evidence="2" id="KW-1185">Reference proteome</keyword>
<dbReference type="EMBL" id="SNXS01000001">
    <property type="protein sequence ID" value="TDP74069.1"/>
    <property type="molecule type" value="Genomic_DNA"/>
</dbReference>
<dbReference type="InParanoid" id="A0A4R6QTA8"/>
<dbReference type="RefSeq" id="WP_133698731.1">
    <property type="nucleotide sequence ID" value="NZ_SNXS01000001.1"/>
</dbReference>
<dbReference type="Proteomes" id="UP000295361">
    <property type="component" value="Unassembled WGS sequence"/>
</dbReference>
<protein>
    <submittedName>
        <fullName evidence="1">Uncharacterized protein</fullName>
    </submittedName>
</protein>
<dbReference type="Pfam" id="PF20131">
    <property type="entry name" value="MC3"/>
    <property type="match status" value="1"/>
</dbReference>
<proteinExistence type="predicted"/>
<gene>
    <name evidence="1" type="ORF">DES47_101116</name>
</gene>
<organism evidence="1 2">
    <name type="scientific">Roseateles toxinivorans</name>
    <dbReference type="NCBI Taxonomy" id="270368"/>
    <lineage>
        <taxon>Bacteria</taxon>
        <taxon>Pseudomonadati</taxon>
        <taxon>Pseudomonadota</taxon>
        <taxon>Betaproteobacteria</taxon>
        <taxon>Burkholderiales</taxon>
        <taxon>Sphaerotilaceae</taxon>
        <taxon>Roseateles</taxon>
    </lineage>
</organism>
<dbReference type="OrthoDB" id="7059377at2"/>
<dbReference type="InterPro" id="IPR045390">
    <property type="entry name" value="ABC-3C_MC3"/>
</dbReference>
<evidence type="ECO:0000313" key="1">
    <source>
        <dbReference type="EMBL" id="TDP74069.1"/>
    </source>
</evidence>
<accession>A0A4R6QTA8</accession>
<name>A0A4R6QTA8_9BURK</name>
<reference evidence="1 2" key="1">
    <citation type="submission" date="2019-03" db="EMBL/GenBank/DDBJ databases">
        <title>Genomic Encyclopedia of Type Strains, Phase IV (KMG-IV): sequencing the most valuable type-strain genomes for metagenomic binning, comparative biology and taxonomic classification.</title>
        <authorList>
            <person name="Goeker M."/>
        </authorList>
    </citation>
    <scope>NUCLEOTIDE SEQUENCE [LARGE SCALE GENOMIC DNA]</scope>
    <source>
        <strain evidence="1 2">DSM 16998</strain>
    </source>
</reference>
<dbReference type="AlphaFoldDB" id="A0A4R6QTA8"/>
<comment type="caution">
    <text evidence="1">The sequence shown here is derived from an EMBL/GenBank/DDBJ whole genome shotgun (WGS) entry which is preliminary data.</text>
</comment>